<dbReference type="Proteomes" id="UP001207116">
    <property type="component" value="Unassembled WGS sequence"/>
</dbReference>
<keyword evidence="2" id="KW-1185">Reference proteome</keyword>
<protein>
    <recommendedName>
        <fullName evidence="3">Rieske domain-containing protein</fullName>
    </recommendedName>
</protein>
<organism evidence="1 2">
    <name type="scientific">Lentiprolixibacter aurantiacus</name>
    <dbReference type="NCBI Taxonomy" id="2993939"/>
    <lineage>
        <taxon>Bacteria</taxon>
        <taxon>Pseudomonadati</taxon>
        <taxon>Bacteroidota</taxon>
        <taxon>Flavobacteriia</taxon>
        <taxon>Flavobacteriales</taxon>
        <taxon>Flavobacteriaceae</taxon>
        <taxon>Lentiprolixibacter</taxon>
    </lineage>
</organism>
<comment type="caution">
    <text evidence="1">The sequence shown here is derived from an EMBL/GenBank/DDBJ whole genome shotgun (WGS) entry which is preliminary data.</text>
</comment>
<evidence type="ECO:0000313" key="1">
    <source>
        <dbReference type="EMBL" id="MCX2718259.1"/>
    </source>
</evidence>
<dbReference type="Gene3D" id="2.102.10.10">
    <property type="entry name" value="Rieske [2Fe-2S] iron-sulphur domain"/>
    <property type="match status" value="1"/>
</dbReference>
<gene>
    <name evidence="1" type="ORF">OO016_01475</name>
</gene>
<dbReference type="EMBL" id="JAPFQP010000001">
    <property type="protein sequence ID" value="MCX2718259.1"/>
    <property type="molecule type" value="Genomic_DNA"/>
</dbReference>
<proteinExistence type="predicted"/>
<dbReference type="InterPro" id="IPR036922">
    <property type="entry name" value="Rieske_2Fe-2S_sf"/>
</dbReference>
<dbReference type="AlphaFoldDB" id="A0AAE3SM69"/>
<reference evidence="1" key="1">
    <citation type="submission" date="2022-11" db="EMBL/GenBank/DDBJ databases">
        <title>The characterization of three novel Bacteroidetes species and genomic analysis of their roles in tidal elemental geochemical cycles.</title>
        <authorList>
            <person name="Ma K.-J."/>
        </authorList>
    </citation>
    <scope>NUCLEOTIDE SEQUENCE</scope>
    <source>
        <strain evidence="1">M415</strain>
    </source>
</reference>
<dbReference type="GO" id="GO:0051537">
    <property type="term" value="F:2 iron, 2 sulfur cluster binding"/>
    <property type="evidence" value="ECO:0007669"/>
    <property type="project" value="InterPro"/>
</dbReference>
<sequence>MGFPRYIRFFLLFLIISCSDNDSRRNPYLPELGFRYEINLNLPLYSPLSSPGNAIYINSVNAGIRGIFVINTGFDFMALEASCPNHVPNNCSTMELDGQIARCSCEEFEYSLFNGQLLNRPNDGERYYDMLIYNTARSGSTVVISN</sequence>
<evidence type="ECO:0000313" key="2">
    <source>
        <dbReference type="Proteomes" id="UP001207116"/>
    </source>
</evidence>
<accession>A0AAE3SM69</accession>
<dbReference type="RefSeq" id="WP_266010253.1">
    <property type="nucleotide sequence ID" value="NZ_JAPFQP010000001.1"/>
</dbReference>
<name>A0AAE3SM69_9FLAO</name>
<evidence type="ECO:0008006" key="3">
    <source>
        <dbReference type="Google" id="ProtNLM"/>
    </source>
</evidence>